<feature type="transmembrane region" description="Helical" evidence="1">
    <location>
        <begin position="92"/>
        <end position="107"/>
    </location>
</feature>
<accession>A0A150X970</accession>
<reference evidence="2 3" key="1">
    <citation type="submission" date="2016-01" db="EMBL/GenBank/DDBJ databases">
        <title>Genome sequencing of Roseivirga spongicola UST030701-084.</title>
        <authorList>
            <person name="Selvaratnam C."/>
            <person name="Thevarajoo S."/>
            <person name="Goh K.M."/>
            <person name="Ee R."/>
            <person name="Chan K.-G."/>
            <person name="Chong C.S."/>
        </authorList>
    </citation>
    <scope>NUCLEOTIDE SEQUENCE [LARGE SCALE GENOMIC DNA]</scope>
    <source>
        <strain evidence="2 3">UST030701-084</strain>
    </source>
</reference>
<keyword evidence="1" id="KW-1133">Transmembrane helix</keyword>
<protein>
    <submittedName>
        <fullName evidence="2">Uncharacterized protein</fullName>
    </submittedName>
</protein>
<sequence length="108" mass="11943">MVSTSILLCLLGSFFLYSTSTKMKSVNVEFRGISQSQNRLRKHAGLLLLLSSYIVLGIYAGFGAAIAFFLLILTFAVSMVVLLYPLKVLTKFSLLIILFVSLAIEFLI</sequence>
<gene>
    <name evidence="2" type="ORF">AWW68_10370</name>
</gene>
<evidence type="ECO:0000313" key="2">
    <source>
        <dbReference type="EMBL" id="KYG75202.1"/>
    </source>
</evidence>
<keyword evidence="1" id="KW-0472">Membrane</keyword>
<feature type="transmembrane region" description="Helical" evidence="1">
    <location>
        <begin position="44"/>
        <end position="62"/>
    </location>
</feature>
<organism evidence="2 3">
    <name type="scientific">Roseivirga spongicola</name>
    <dbReference type="NCBI Taxonomy" id="333140"/>
    <lineage>
        <taxon>Bacteria</taxon>
        <taxon>Pseudomonadati</taxon>
        <taxon>Bacteroidota</taxon>
        <taxon>Cytophagia</taxon>
        <taxon>Cytophagales</taxon>
        <taxon>Roseivirgaceae</taxon>
        <taxon>Roseivirga</taxon>
    </lineage>
</organism>
<keyword evidence="3" id="KW-1185">Reference proteome</keyword>
<dbReference type="Proteomes" id="UP000075606">
    <property type="component" value="Unassembled WGS sequence"/>
</dbReference>
<dbReference type="STRING" id="333140.AWW68_10370"/>
<keyword evidence="1" id="KW-0812">Transmembrane</keyword>
<proteinExistence type="predicted"/>
<dbReference type="AlphaFoldDB" id="A0A150X970"/>
<dbReference type="EMBL" id="LRPC01000023">
    <property type="protein sequence ID" value="KYG75202.1"/>
    <property type="molecule type" value="Genomic_DNA"/>
</dbReference>
<evidence type="ECO:0000313" key="3">
    <source>
        <dbReference type="Proteomes" id="UP000075606"/>
    </source>
</evidence>
<evidence type="ECO:0000256" key="1">
    <source>
        <dbReference type="SAM" id="Phobius"/>
    </source>
</evidence>
<dbReference type="RefSeq" id="WP_068221054.1">
    <property type="nucleotide sequence ID" value="NZ_CP139724.1"/>
</dbReference>
<comment type="caution">
    <text evidence="2">The sequence shown here is derived from an EMBL/GenBank/DDBJ whole genome shotgun (WGS) entry which is preliminary data.</text>
</comment>
<name>A0A150X970_9BACT</name>